<evidence type="ECO:0000313" key="2">
    <source>
        <dbReference type="Proteomes" id="UP000031246"/>
    </source>
</evidence>
<dbReference type="OrthoDB" id="770226at2"/>
<organism evidence="1 2">
    <name type="scientific">Pedobacter kyungheensis</name>
    <dbReference type="NCBI Taxonomy" id="1069985"/>
    <lineage>
        <taxon>Bacteria</taxon>
        <taxon>Pseudomonadati</taxon>
        <taxon>Bacteroidota</taxon>
        <taxon>Sphingobacteriia</taxon>
        <taxon>Sphingobacteriales</taxon>
        <taxon>Sphingobacteriaceae</taxon>
        <taxon>Pedobacter</taxon>
    </lineage>
</organism>
<sequence>MANFQLTSETAFKVKTKFLRKYRDLANEPLAFEPGKEDQLVEDLMRLVKRDRTYIEFTIQKALADTKGNRL</sequence>
<evidence type="ECO:0000313" key="1">
    <source>
        <dbReference type="EMBL" id="KIA92770.1"/>
    </source>
</evidence>
<keyword evidence="2" id="KW-1185">Reference proteome</keyword>
<name>A0A0C1DFR7_9SPHI</name>
<reference evidence="1 2" key="1">
    <citation type="submission" date="2014-10" db="EMBL/GenBank/DDBJ databases">
        <title>Pedobacter Kyungheensis.</title>
        <authorList>
            <person name="Anderson B.M."/>
            <person name="Newman J.D."/>
        </authorList>
    </citation>
    <scope>NUCLEOTIDE SEQUENCE [LARGE SCALE GENOMIC DNA]</scope>
    <source>
        <strain evidence="1 2">KACC 16221</strain>
    </source>
</reference>
<dbReference type="EMBL" id="JSYN01000018">
    <property type="protein sequence ID" value="KIA92770.1"/>
    <property type="molecule type" value="Genomic_DNA"/>
</dbReference>
<protein>
    <submittedName>
        <fullName evidence="1">Uncharacterized protein</fullName>
    </submittedName>
</protein>
<accession>A0A0C1DFR7</accession>
<dbReference type="Proteomes" id="UP000031246">
    <property type="component" value="Unassembled WGS sequence"/>
</dbReference>
<dbReference type="RefSeq" id="WP_039477716.1">
    <property type="nucleotide sequence ID" value="NZ_JSYN01000018.1"/>
</dbReference>
<comment type="caution">
    <text evidence="1">The sequence shown here is derived from an EMBL/GenBank/DDBJ whole genome shotgun (WGS) entry which is preliminary data.</text>
</comment>
<gene>
    <name evidence="1" type="ORF">OC25_15360</name>
</gene>
<proteinExistence type="predicted"/>
<dbReference type="AlphaFoldDB" id="A0A0C1DFR7"/>